<dbReference type="SUPFAM" id="SSF49879">
    <property type="entry name" value="SMAD/FHA domain"/>
    <property type="match status" value="1"/>
</dbReference>
<dbReference type="OrthoDB" id="3981072at2759"/>
<feature type="compositionally biased region" description="Polar residues" evidence="1">
    <location>
        <begin position="793"/>
        <end position="803"/>
    </location>
</feature>
<feature type="compositionally biased region" description="Acidic residues" evidence="1">
    <location>
        <begin position="834"/>
        <end position="850"/>
    </location>
</feature>
<accession>G0VH51</accession>
<dbReference type="STRING" id="1064592.G0VH51"/>
<dbReference type="CDD" id="cd00060">
    <property type="entry name" value="FHA"/>
    <property type="match status" value="1"/>
</dbReference>
<dbReference type="FunCoup" id="G0VH51">
    <property type="interactions" value="171"/>
</dbReference>
<evidence type="ECO:0000256" key="1">
    <source>
        <dbReference type="SAM" id="MobiDB-lite"/>
    </source>
</evidence>
<dbReference type="Gene3D" id="2.60.200.20">
    <property type="match status" value="1"/>
</dbReference>
<dbReference type="EMBL" id="HE576757">
    <property type="protein sequence ID" value="CCC70823.1"/>
    <property type="molecule type" value="Genomic_DNA"/>
</dbReference>
<feature type="compositionally biased region" description="Basic and acidic residues" evidence="1">
    <location>
        <begin position="413"/>
        <end position="424"/>
    </location>
</feature>
<name>G0VH51_NAUCA</name>
<dbReference type="Proteomes" id="UP000001640">
    <property type="component" value="Chromosome 6"/>
</dbReference>
<dbReference type="InParanoid" id="G0VH51"/>
<reference key="2">
    <citation type="submission" date="2011-08" db="EMBL/GenBank/DDBJ databases">
        <title>Genome sequence of Naumovozyma castellii.</title>
        <authorList>
            <person name="Gordon J.L."/>
            <person name="Armisen D."/>
            <person name="Proux-Wera E."/>
            <person name="OhEigeartaigh S.S."/>
            <person name="Byrne K.P."/>
            <person name="Wolfe K.H."/>
        </authorList>
    </citation>
    <scope>NUCLEOTIDE SEQUENCE</scope>
    <source>
        <strain>Type strain:CBS 4309</strain>
    </source>
</reference>
<feature type="domain" description="FHA" evidence="2">
    <location>
        <begin position="28"/>
        <end position="91"/>
    </location>
</feature>
<evidence type="ECO:0000313" key="4">
    <source>
        <dbReference type="Proteomes" id="UP000001640"/>
    </source>
</evidence>
<protein>
    <recommendedName>
        <fullName evidence="2">FHA domain-containing protein</fullName>
    </recommendedName>
</protein>
<feature type="region of interest" description="Disordered" evidence="1">
    <location>
        <begin position="475"/>
        <end position="539"/>
    </location>
</feature>
<dbReference type="OMA" id="MWILRYQ"/>
<evidence type="ECO:0000259" key="2">
    <source>
        <dbReference type="PROSITE" id="PS50006"/>
    </source>
</evidence>
<feature type="compositionally biased region" description="Polar residues" evidence="1">
    <location>
        <begin position="510"/>
        <end position="521"/>
    </location>
</feature>
<feature type="compositionally biased region" description="Basic residues" evidence="1">
    <location>
        <begin position="811"/>
        <end position="828"/>
    </location>
</feature>
<feature type="compositionally biased region" description="Polar residues" evidence="1">
    <location>
        <begin position="425"/>
        <end position="439"/>
    </location>
</feature>
<dbReference type="InterPro" id="IPR008984">
    <property type="entry name" value="SMAD_FHA_dom_sf"/>
</dbReference>
<dbReference type="AlphaFoldDB" id="G0VH51"/>
<evidence type="ECO:0000313" key="3">
    <source>
        <dbReference type="EMBL" id="CCC70823.1"/>
    </source>
</evidence>
<dbReference type="RefSeq" id="XP_003677177.1">
    <property type="nucleotide sequence ID" value="XM_003677129.1"/>
</dbReference>
<organism evidence="3 4">
    <name type="scientific">Naumovozyma castellii</name>
    <name type="common">Yeast</name>
    <name type="synonym">Saccharomyces castellii</name>
    <dbReference type="NCBI Taxonomy" id="27288"/>
    <lineage>
        <taxon>Eukaryota</taxon>
        <taxon>Fungi</taxon>
        <taxon>Dikarya</taxon>
        <taxon>Ascomycota</taxon>
        <taxon>Saccharomycotina</taxon>
        <taxon>Saccharomycetes</taxon>
        <taxon>Saccharomycetales</taxon>
        <taxon>Saccharomycetaceae</taxon>
        <taxon>Naumovozyma</taxon>
    </lineage>
</organism>
<dbReference type="Pfam" id="PF00498">
    <property type="entry name" value="FHA"/>
    <property type="match status" value="1"/>
</dbReference>
<reference evidence="3 4" key="1">
    <citation type="journal article" date="2011" name="Proc. Natl. Acad. Sci. U.S.A.">
        <title>Evolutionary erosion of yeast sex chromosomes by mating-type switching accidents.</title>
        <authorList>
            <person name="Gordon J.L."/>
            <person name="Armisen D."/>
            <person name="Proux-Wera E."/>
            <person name="Oheigeartaigh S.S."/>
            <person name="Byrne K.P."/>
            <person name="Wolfe K.H."/>
        </authorList>
    </citation>
    <scope>NUCLEOTIDE SEQUENCE [LARGE SCALE GENOMIC DNA]</scope>
    <source>
        <strain evidence="4">ATCC 76901 / BCRC 22586 / CBS 4309 / NBRC 1992 / NRRL Y-12630</strain>
    </source>
</reference>
<feature type="region of interest" description="Disordered" evidence="1">
    <location>
        <begin position="398"/>
        <end position="439"/>
    </location>
</feature>
<dbReference type="HOGENOM" id="CLU_017587_0_0_1"/>
<dbReference type="KEGG" id="ncs:NCAS_0F03390"/>
<dbReference type="GeneID" id="96904470"/>
<feature type="region of interest" description="Disordered" evidence="1">
    <location>
        <begin position="714"/>
        <end position="735"/>
    </location>
</feature>
<dbReference type="InterPro" id="IPR000253">
    <property type="entry name" value="FHA_dom"/>
</dbReference>
<dbReference type="PROSITE" id="PS50006">
    <property type="entry name" value="FHA_DOMAIN"/>
    <property type="match status" value="1"/>
</dbReference>
<dbReference type="eggNOG" id="ENOG502QU0B">
    <property type="taxonomic scope" value="Eukaryota"/>
</dbReference>
<gene>
    <name evidence="3" type="primary">NCAS0F03390</name>
    <name evidence="3" type="ordered locus">NCAS_0F03390</name>
</gene>
<proteinExistence type="predicted"/>
<keyword evidence="4" id="KW-1185">Reference proteome</keyword>
<sequence length="861" mass="97875">MWVLRYQYDLEDGSTQKISRCIQKSVCYTIGRSNKNHLSIKNDKSISRQHLSLKWEDRNDIHIINQGKLTYIGEQYLDVGQSLTFGNVNSLSIKLGTKPVMVHLEFYSSNWLIPNGLTQFHETLKDFGVNVATQIPVDQKTQIDLIVDEINGSGLIPLWGFMKDIPVKKPQFFSTACEILSSNDNDFDNSWHRLQETSNTLFCSHYISLKDRSRLFENYVILILFDNETNKDAVKTLKTALNLGGAIVNDFSDLNASKDYINNLKPTTNQHICLVKFGSFKSPNDQLPDLEYFKLEDIITAIRDDKIMKLITTIPEREQVMNQDVSLIPEITYPSDRKTNIQPSHHTVDSIHNDKKNVLSNRDPGEATLVNPIVKKRRLNRQRVKPLDSLAFFAGGASPKIGSPAVQETAQATKDESAESDKFRTNNGLTQPSGNSQPLIHSEPIVLKEVLEADHNKNIQEGPTTAVPVIQSKSTQPLEHTEQNKNSEIGSVAATPTPEVLTGNGVERPNTPQVPSTQALVSNHKEKKNLKSNSLEEPKSFVQAIQETKNREVTRLKSTMVEIDTDELTEGAINQLGSLVIVEPNQSLIRKKASRCECRTPTGEDSDKTAREWSRRKNFKKFVKIYPKYMKKDTESDTTDLIRNNAFLITRNYVPMKKFTGQYNNVPNDDEDMYEHHDYERENIENGDGDLAIPPVVNDFIPSSQLSQRRLQIDSQSARIKDTQPDFSDDEGQSFSFRRSMANAKKTTANNGLFVVDEDDLDSINIPNHQENVDSVAVRLDEPYKENKDALNNYTHHSQNSQMIDMDPKSYKRPRKSPPKKPGSRQHKTLIADHDDDDDDDDYDDDDDDDYGPKFKFRRQN</sequence>
<feature type="region of interest" description="Disordered" evidence="1">
    <location>
        <begin position="793"/>
        <end position="861"/>
    </location>
</feature>